<dbReference type="EC" id="2.7.13.3" evidence="2"/>
<evidence type="ECO:0000256" key="1">
    <source>
        <dbReference type="ARBA" id="ARBA00000085"/>
    </source>
</evidence>
<dbReference type="Pfam" id="PF00512">
    <property type="entry name" value="HisKA"/>
    <property type="match status" value="1"/>
</dbReference>
<evidence type="ECO:0000256" key="5">
    <source>
        <dbReference type="PROSITE-ProRule" id="PRU00169"/>
    </source>
</evidence>
<keyword evidence="4" id="KW-0902">Two-component regulatory system</keyword>
<feature type="domain" description="Response regulatory" evidence="8">
    <location>
        <begin position="412"/>
        <end position="533"/>
    </location>
</feature>
<dbReference type="Gene3D" id="1.10.287.130">
    <property type="match status" value="1"/>
</dbReference>
<dbReference type="STRING" id="159291.SAMN05920897_11161"/>
<evidence type="ECO:0000259" key="7">
    <source>
        <dbReference type="PROSITE" id="PS50109"/>
    </source>
</evidence>
<organism evidence="9 10">
    <name type="scientific">Alkalispirochaeta americana</name>
    <dbReference type="NCBI Taxonomy" id="159291"/>
    <lineage>
        <taxon>Bacteria</taxon>
        <taxon>Pseudomonadati</taxon>
        <taxon>Spirochaetota</taxon>
        <taxon>Spirochaetia</taxon>
        <taxon>Spirochaetales</taxon>
        <taxon>Spirochaetaceae</taxon>
        <taxon>Alkalispirochaeta</taxon>
    </lineage>
</organism>
<dbReference type="Gene3D" id="3.30.450.20">
    <property type="entry name" value="PAS domain"/>
    <property type="match status" value="1"/>
</dbReference>
<feature type="modified residue" description="4-aspartylphosphate" evidence="5">
    <location>
        <position position="461"/>
    </location>
</feature>
<gene>
    <name evidence="9" type="ORF">SAMN05920897_11161</name>
</gene>
<dbReference type="PANTHER" id="PTHR45339:SF1">
    <property type="entry name" value="HYBRID SIGNAL TRANSDUCTION HISTIDINE KINASE J"/>
    <property type="match status" value="1"/>
</dbReference>
<dbReference type="InterPro" id="IPR000014">
    <property type="entry name" value="PAS"/>
</dbReference>
<dbReference type="RefSeq" id="WP_143559191.1">
    <property type="nucleotide sequence ID" value="NZ_FTMS01000011.1"/>
</dbReference>
<dbReference type="InterPro" id="IPR035965">
    <property type="entry name" value="PAS-like_dom_sf"/>
</dbReference>
<evidence type="ECO:0000256" key="2">
    <source>
        <dbReference type="ARBA" id="ARBA00012438"/>
    </source>
</evidence>
<dbReference type="CDD" id="cd00130">
    <property type="entry name" value="PAS"/>
    <property type="match status" value="1"/>
</dbReference>
<reference evidence="9 10" key="1">
    <citation type="submission" date="2017-01" db="EMBL/GenBank/DDBJ databases">
        <authorList>
            <person name="Mah S.A."/>
            <person name="Swanson W.J."/>
            <person name="Moy G.W."/>
            <person name="Vacquier V.D."/>
        </authorList>
    </citation>
    <scope>NUCLEOTIDE SEQUENCE [LARGE SCALE GENOMIC DNA]</scope>
    <source>
        <strain evidence="9 10">ASpG1</strain>
    </source>
</reference>
<dbReference type="Pfam" id="PF08448">
    <property type="entry name" value="PAS_4"/>
    <property type="match status" value="1"/>
</dbReference>
<dbReference type="Proteomes" id="UP000186400">
    <property type="component" value="Unassembled WGS sequence"/>
</dbReference>
<dbReference type="InterPro" id="IPR036097">
    <property type="entry name" value="HisK_dim/P_sf"/>
</dbReference>
<dbReference type="PROSITE" id="PS50110">
    <property type="entry name" value="RESPONSE_REGULATORY"/>
    <property type="match status" value="1"/>
</dbReference>
<dbReference type="InterPro" id="IPR003661">
    <property type="entry name" value="HisK_dim/P_dom"/>
</dbReference>
<dbReference type="SMART" id="SM00387">
    <property type="entry name" value="HATPase_c"/>
    <property type="match status" value="1"/>
</dbReference>
<dbReference type="EMBL" id="FTMS01000011">
    <property type="protein sequence ID" value="SIQ59110.1"/>
    <property type="molecule type" value="Genomic_DNA"/>
</dbReference>
<accession>A0A1N6U0G7</accession>
<sequence length="537" mass="59466">MKSQTSSSERASCRDLPEEDLFLRLPLAAILLNSTGTIVRANQAGTTLLQADERSLPGTPFTRFLPGEYHQPFRDHLETVLQQEKQQSIEVALRTVQGTTSLIRLESRPLPGEHPFCLTALQDITGRKHLEDDLIIARERAVEANDAKSAFLASMSHEIRTPLGGIIATAELLLQTDLSPEQQEYAETLHASSRSLLAVVEDLLDLTRVEGNNLLLKDAPFNLSHLVSAVEHLFHPVTTRKDITFTVTLAESIPPFLRGDQNRLRHILVNLVSNAITYTRAGSISLDVTEKPLADYLREITFEVSDAARKVDRSEEQLLRSALKETGREHPRFDPQVQGLAIARKLAKLMGGQIYFETPPREGLRFFLTLPLEIACSDEPPSSQGAAGPDTKGAPGSKDSSGCDLKQGQVRRILVAEDNETNSLVLRTILEKAGFAVRAVRDGLEALEALAEESFDLVLMDISMPRMDGITATGKIRQRHGRTGNFPEDLPVVAITAHSQEGDRESFLAAGMNDYIRKPFMQETVLDVIRRNLLHRS</sequence>
<dbReference type="InterPro" id="IPR003594">
    <property type="entry name" value="HATPase_dom"/>
</dbReference>
<evidence type="ECO:0000313" key="9">
    <source>
        <dbReference type="EMBL" id="SIQ59110.1"/>
    </source>
</evidence>
<dbReference type="AlphaFoldDB" id="A0A1N6U0G7"/>
<protein>
    <recommendedName>
        <fullName evidence="2">histidine kinase</fullName>
        <ecNumber evidence="2">2.7.13.3</ecNumber>
    </recommendedName>
</protein>
<dbReference type="PROSITE" id="PS50109">
    <property type="entry name" value="HIS_KIN"/>
    <property type="match status" value="1"/>
</dbReference>
<feature type="domain" description="Histidine kinase" evidence="7">
    <location>
        <begin position="154"/>
        <end position="374"/>
    </location>
</feature>
<dbReference type="Pfam" id="PF00072">
    <property type="entry name" value="Response_reg"/>
    <property type="match status" value="1"/>
</dbReference>
<name>A0A1N6U0G7_9SPIO</name>
<dbReference type="NCBIfam" id="TIGR00229">
    <property type="entry name" value="sensory_box"/>
    <property type="match status" value="1"/>
</dbReference>
<dbReference type="InterPro" id="IPR005467">
    <property type="entry name" value="His_kinase_dom"/>
</dbReference>
<dbReference type="SMART" id="SM00448">
    <property type="entry name" value="REC"/>
    <property type="match status" value="1"/>
</dbReference>
<dbReference type="InterPro" id="IPR036890">
    <property type="entry name" value="HATPase_C_sf"/>
</dbReference>
<dbReference type="SUPFAM" id="SSF47384">
    <property type="entry name" value="Homodimeric domain of signal transducing histidine kinase"/>
    <property type="match status" value="1"/>
</dbReference>
<dbReference type="Gene3D" id="3.40.50.2300">
    <property type="match status" value="1"/>
</dbReference>
<dbReference type="CDD" id="cd17546">
    <property type="entry name" value="REC_hyHK_CKI1_RcsC-like"/>
    <property type="match status" value="1"/>
</dbReference>
<dbReference type="InterPro" id="IPR013656">
    <property type="entry name" value="PAS_4"/>
</dbReference>
<keyword evidence="10" id="KW-1185">Reference proteome</keyword>
<dbReference type="SUPFAM" id="SSF52172">
    <property type="entry name" value="CheY-like"/>
    <property type="match status" value="1"/>
</dbReference>
<dbReference type="InterPro" id="IPR001789">
    <property type="entry name" value="Sig_transdc_resp-reg_receiver"/>
</dbReference>
<evidence type="ECO:0000256" key="4">
    <source>
        <dbReference type="ARBA" id="ARBA00023012"/>
    </source>
</evidence>
<dbReference type="InterPro" id="IPR011006">
    <property type="entry name" value="CheY-like_superfamily"/>
</dbReference>
<dbReference type="CDD" id="cd00082">
    <property type="entry name" value="HisKA"/>
    <property type="match status" value="1"/>
</dbReference>
<dbReference type="SUPFAM" id="SSF55874">
    <property type="entry name" value="ATPase domain of HSP90 chaperone/DNA topoisomerase II/histidine kinase"/>
    <property type="match status" value="1"/>
</dbReference>
<dbReference type="SUPFAM" id="SSF55785">
    <property type="entry name" value="PYP-like sensor domain (PAS domain)"/>
    <property type="match status" value="1"/>
</dbReference>
<dbReference type="OrthoDB" id="6192248at2"/>
<evidence type="ECO:0000313" key="10">
    <source>
        <dbReference type="Proteomes" id="UP000186400"/>
    </source>
</evidence>
<dbReference type="GO" id="GO:0000155">
    <property type="term" value="F:phosphorelay sensor kinase activity"/>
    <property type="evidence" value="ECO:0007669"/>
    <property type="project" value="InterPro"/>
</dbReference>
<feature type="region of interest" description="Disordered" evidence="6">
    <location>
        <begin position="378"/>
        <end position="404"/>
    </location>
</feature>
<keyword evidence="3 5" id="KW-0597">Phosphoprotein</keyword>
<proteinExistence type="predicted"/>
<dbReference type="SMART" id="SM00091">
    <property type="entry name" value="PAS"/>
    <property type="match status" value="1"/>
</dbReference>
<evidence type="ECO:0000256" key="3">
    <source>
        <dbReference type="ARBA" id="ARBA00022553"/>
    </source>
</evidence>
<dbReference type="Gene3D" id="3.30.565.10">
    <property type="entry name" value="Histidine kinase-like ATPase, C-terminal domain"/>
    <property type="match status" value="1"/>
</dbReference>
<dbReference type="Pfam" id="PF02518">
    <property type="entry name" value="HATPase_c"/>
    <property type="match status" value="1"/>
</dbReference>
<dbReference type="SMART" id="SM00388">
    <property type="entry name" value="HisKA"/>
    <property type="match status" value="1"/>
</dbReference>
<comment type="catalytic activity">
    <reaction evidence="1">
        <text>ATP + protein L-histidine = ADP + protein N-phospho-L-histidine.</text>
        <dbReference type="EC" id="2.7.13.3"/>
    </reaction>
</comment>
<evidence type="ECO:0000256" key="6">
    <source>
        <dbReference type="SAM" id="MobiDB-lite"/>
    </source>
</evidence>
<dbReference type="PANTHER" id="PTHR45339">
    <property type="entry name" value="HYBRID SIGNAL TRANSDUCTION HISTIDINE KINASE J"/>
    <property type="match status" value="1"/>
</dbReference>
<evidence type="ECO:0000259" key="8">
    <source>
        <dbReference type="PROSITE" id="PS50110"/>
    </source>
</evidence>